<sequence length="487" mass="55835">MVPSAQCFYQLSREVPHQATMMTHGPVNYPVMQQPAYQNYDVYDEEDWSEIVDSVALPSENQLLDLLNSLDLYQDDSMNPMCNNDMLFPDLSADHTHMTSDLPQAMRVSMSGEEESLRSVLTPPDSPVFAELTTPHNQHTTPNNQGPMFQEGVVPNLKYEPQDTYNIMNTMCSPMYPEQPSFSEGIICDVPFGASNHVLVKQEFIEQEFSDCFSNGQAESAAPQWQHHGYLDYEDYPPAPQHPPTFDANFDTLPNVEHFLKTLMDPQRPTNPSYQYRGSNSAGEETEFESESEASFTLPNSPATSDEGYLSISQHPTAHAHRTHNYQRKTIDKSLSLLRGVTHKDSKRGRGRPRKMHPISSTSSDDSDEEVTTRRGRGRREAMRGNHLWEFIRDLLKDSMCCPKYIRWEDRKDGVFRFVNSEAVATMWGRKKNNPQMTYEKLSRAMRYYYKREILERVDGRRLVYKFGKNAAGWREAAGLDSDTESM</sequence>
<feature type="compositionally biased region" description="Polar residues" evidence="4">
    <location>
        <begin position="268"/>
        <end position="280"/>
    </location>
</feature>
<dbReference type="AlphaFoldDB" id="A0A914BCS0"/>
<dbReference type="InterPro" id="IPR036390">
    <property type="entry name" value="WH_DNA-bd_sf"/>
</dbReference>
<keyword evidence="2 3" id="KW-0238">DNA-binding</keyword>
<dbReference type="GO" id="GO:0000981">
    <property type="term" value="F:DNA-binding transcription factor activity, RNA polymerase II-specific"/>
    <property type="evidence" value="ECO:0007669"/>
    <property type="project" value="TreeGrafter"/>
</dbReference>
<evidence type="ECO:0000313" key="6">
    <source>
        <dbReference type="EnsemblMetazoa" id="XP_038073232.1"/>
    </source>
</evidence>
<dbReference type="PANTHER" id="PTHR11849">
    <property type="entry name" value="ETS"/>
    <property type="match status" value="1"/>
</dbReference>
<evidence type="ECO:0000256" key="4">
    <source>
        <dbReference type="SAM" id="MobiDB-lite"/>
    </source>
</evidence>
<dbReference type="GO" id="GO:0043565">
    <property type="term" value="F:sequence-specific DNA binding"/>
    <property type="evidence" value="ECO:0007669"/>
    <property type="project" value="InterPro"/>
</dbReference>
<dbReference type="Proteomes" id="UP000887568">
    <property type="component" value="Unplaced"/>
</dbReference>
<feature type="compositionally biased region" description="Basic residues" evidence="4">
    <location>
        <begin position="345"/>
        <end position="357"/>
    </location>
</feature>
<accession>A0A914BCS0</accession>
<keyword evidence="7" id="KW-1185">Reference proteome</keyword>
<evidence type="ECO:0000256" key="2">
    <source>
        <dbReference type="ARBA" id="ARBA00023125"/>
    </source>
</evidence>
<dbReference type="GeneID" id="119741492"/>
<comment type="subcellular location">
    <subcellularLocation>
        <location evidence="3">Nucleus</location>
    </subcellularLocation>
</comment>
<dbReference type="OrthoDB" id="5961210at2759"/>
<evidence type="ECO:0000256" key="1">
    <source>
        <dbReference type="ARBA" id="ARBA00005562"/>
    </source>
</evidence>
<dbReference type="SUPFAM" id="SSF46785">
    <property type="entry name" value="Winged helix' DNA-binding domain"/>
    <property type="match status" value="1"/>
</dbReference>
<keyword evidence="3" id="KW-0539">Nucleus</keyword>
<dbReference type="InterPro" id="IPR000418">
    <property type="entry name" value="Ets_dom"/>
</dbReference>
<evidence type="ECO:0000313" key="7">
    <source>
        <dbReference type="Proteomes" id="UP000887568"/>
    </source>
</evidence>
<name>A0A914BCS0_PATMI</name>
<feature type="domain" description="ETS" evidence="5">
    <location>
        <begin position="386"/>
        <end position="468"/>
    </location>
</feature>
<evidence type="ECO:0000256" key="3">
    <source>
        <dbReference type="RuleBase" id="RU004019"/>
    </source>
</evidence>
<dbReference type="SMART" id="SM00413">
    <property type="entry name" value="ETS"/>
    <property type="match status" value="1"/>
</dbReference>
<dbReference type="Gene3D" id="1.10.10.10">
    <property type="entry name" value="Winged helix-like DNA-binding domain superfamily/Winged helix DNA-binding domain"/>
    <property type="match status" value="1"/>
</dbReference>
<proteinExistence type="inferred from homology"/>
<feature type="compositionally biased region" description="Basic residues" evidence="4">
    <location>
        <begin position="318"/>
        <end position="327"/>
    </location>
</feature>
<dbReference type="FunFam" id="1.10.10.10:FF:000244">
    <property type="entry name" value="ETS-related transcription factor Elf-5 isoform X1"/>
    <property type="match status" value="1"/>
</dbReference>
<feature type="region of interest" description="Disordered" evidence="4">
    <location>
        <begin position="263"/>
        <end position="379"/>
    </location>
</feature>
<comment type="similarity">
    <text evidence="1 3">Belongs to the ETS family.</text>
</comment>
<protein>
    <recommendedName>
        <fullName evidence="5">ETS domain-containing protein</fullName>
    </recommendedName>
</protein>
<evidence type="ECO:0000259" key="5">
    <source>
        <dbReference type="PROSITE" id="PS50061"/>
    </source>
</evidence>
<dbReference type="RefSeq" id="XP_038073232.1">
    <property type="nucleotide sequence ID" value="XM_038217304.1"/>
</dbReference>
<dbReference type="InterPro" id="IPR046328">
    <property type="entry name" value="ETS_fam"/>
</dbReference>
<reference evidence="6" key="1">
    <citation type="submission" date="2022-11" db="UniProtKB">
        <authorList>
            <consortium name="EnsemblMetazoa"/>
        </authorList>
    </citation>
    <scope>IDENTIFICATION</scope>
</reference>
<dbReference type="PROSITE" id="PS50061">
    <property type="entry name" value="ETS_DOMAIN_3"/>
    <property type="match status" value="1"/>
</dbReference>
<dbReference type="GO" id="GO:0005634">
    <property type="term" value="C:nucleus"/>
    <property type="evidence" value="ECO:0007669"/>
    <property type="project" value="UniProtKB-SubCell"/>
</dbReference>
<dbReference type="InterPro" id="IPR036388">
    <property type="entry name" value="WH-like_DNA-bd_sf"/>
</dbReference>
<dbReference type="GO" id="GO:0030154">
    <property type="term" value="P:cell differentiation"/>
    <property type="evidence" value="ECO:0007669"/>
    <property type="project" value="TreeGrafter"/>
</dbReference>
<dbReference type="EnsemblMetazoa" id="XM_038217304.1">
    <property type="protein sequence ID" value="XP_038073232.1"/>
    <property type="gene ID" value="LOC119741492"/>
</dbReference>
<dbReference type="PANTHER" id="PTHR11849:SF190">
    <property type="entry name" value="ETS-DOMAIN PROTEIN"/>
    <property type="match status" value="1"/>
</dbReference>
<dbReference type="PRINTS" id="PR00454">
    <property type="entry name" value="ETSDOMAIN"/>
</dbReference>
<organism evidence="6 7">
    <name type="scientific">Patiria miniata</name>
    <name type="common">Bat star</name>
    <name type="synonym">Asterina miniata</name>
    <dbReference type="NCBI Taxonomy" id="46514"/>
    <lineage>
        <taxon>Eukaryota</taxon>
        <taxon>Metazoa</taxon>
        <taxon>Echinodermata</taxon>
        <taxon>Eleutherozoa</taxon>
        <taxon>Asterozoa</taxon>
        <taxon>Asteroidea</taxon>
        <taxon>Valvatacea</taxon>
        <taxon>Valvatida</taxon>
        <taxon>Asterinidae</taxon>
        <taxon>Patiria</taxon>
    </lineage>
</organism>
<dbReference type="Pfam" id="PF00178">
    <property type="entry name" value="Ets"/>
    <property type="match status" value="1"/>
</dbReference>